<dbReference type="InterPro" id="IPR023401">
    <property type="entry name" value="ODC_N"/>
</dbReference>
<dbReference type="SUPFAM" id="SSF51735">
    <property type="entry name" value="NAD(P)-binding Rossmann-fold domains"/>
    <property type="match status" value="1"/>
</dbReference>
<accession>A0AAW5F9P4</accession>
<name>A0AAW5F9P4_CLOSY</name>
<dbReference type="PANTHER" id="PTHR13812:SF19">
    <property type="entry name" value="KETIMINE REDUCTASE MU-CRYSTALLIN"/>
    <property type="match status" value="1"/>
</dbReference>
<dbReference type="InterPro" id="IPR036291">
    <property type="entry name" value="NAD(P)-bd_dom_sf"/>
</dbReference>
<evidence type="ECO:0000313" key="2">
    <source>
        <dbReference type="Proteomes" id="UP001203136"/>
    </source>
</evidence>
<dbReference type="EMBL" id="JAINVB010000001">
    <property type="protein sequence ID" value="MCK0088646.1"/>
    <property type="molecule type" value="Genomic_DNA"/>
</dbReference>
<dbReference type="AlphaFoldDB" id="A0AAW5F9P4"/>
<reference evidence="1" key="1">
    <citation type="journal article" date="2022" name="Cell Host Microbe">
        <title>Colonization of the live biotherapeutic product VE303 and modulation of the microbiota and metabolites in healthy volunteers.</title>
        <authorList>
            <person name="Dsouza M."/>
            <person name="Menon R."/>
            <person name="Crossette E."/>
            <person name="Bhattarai S.K."/>
            <person name="Schneider J."/>
            <person name="Kim Y.G."/>
            <person name="Reddy S."/>
            <person name="Caballero S."/>
            <person name="Felix C."/>
            <person name="Cornacchione L."/>
            <person name="Hendrickson J."/>
            <person name="Watson A.R."/>
            <person name="Minot S.S."/>
            <person name="Greenfield N."/>
            <person name="Schopf L."/>
            <person name="Szabady R."/>
            <person name="Patarroyo J."/>
            <person name="Smith W."/>
            <person name="Harrison P."/>
            <person name="Kuijper E.J."/>
            <person name="Kelly C.P."/>
            <person name="Olle B."/>
            <person name="Bobilev D."/>
            <person name="Silber J.L."/>
            <person name="Bucci V."/>
            <person name="Roberts B."/>
            <person name="Faith J."/>
            <person name="Norman J.M."/>
        </authorList>
    </citation>
    <scope>NUCLEOTIDE SEQUENCE</scope>
    <source>
        <strain evidence="1">VE303-04</strain>
    </source>
</reference>
<evidence type="ECO:0000313" key="1">
    <source>
        <dbReference type="EMBL" id="MCK0088646.1"/>
    </source>
</evidence>
<sequence length="331" mass="37132">MEILYLNSKDIEEINLTNDEIINAVEDSLKAQGEGKTSIEPRVHIHPNPEYHGHFNVLRGYIEPKHAVGVKIVGDYVFNYEKNLPSEMSLLNLFDPETGAPYAVIDATAITTMRTGAITAVGAKNLAKKKNKILGHLGCRGTAFWNVVLLDHLYDFEEIRINSRRRESMESFAKSLEARLHKKITITENSRECLEGADIMVEATRLMEPMPLLKTEWIRPGNFVVPYGTICANEITLTDVMDKIVVDDWGQCREGGRLGSLSPHVRAGKLTGETLYAELGDIVAGRKAGRESDEEKILFWHRGLSINDIALGQLYYEKALASNIGTKLFYR</sequence>
<dbReference type="PIRSF" id="PIRSF001439">
    <property type="entry name" value="CryM"/>
    <property type="match status" value="1"/>
</dbReference>
<dbReference type="InterPro" id="IPR003462">
    <property type="entry name" value="ODC_Mu_crystall"/>
</dbReference>
<organism evidence="1 2">
    <name type="scientific">Clostridium symbiosum</name>
    <name type="common">Bacteroides symbiosus</name>
    <dbReference type="NCBI Taxonomy" id="1512"/>
    <lineage>
        <taxon>Bacteria</taxon>
        <taxon>Bacillati</taxon>
        <taxon>Bacillota</taxon>
        <taxon>Clostridia</taxon>
        <taxon>Lachnospirales</taxon>
        <taxon>Lachnospiraceae</taxon>
        <taxon>Otoolea</taxon>
    </lineage>
</organism>
<dbReference type="Gene3D" id="3.30.1780.10">
    <property type="entry name" value="ornithine cyclodeaminase, domain 1"/>
    <property type="match status" value="1"/>
</dbReference>
<dbReference type="PANTHER" id="PTHR13812">
    <property type="entry name" value="KETIMINE REDUCTASE MU-CRYSTALLIN"/>
    <property type="match status" value="1"/>
</dbReference>
<dbReference type="Pfam" id="PF02423">
    <property type="entry name" value="OCD_Mu_crystall"/>
    <property type="match status" value="1"/>
</dbReference>
<comment type="caution">
    <text evidence="1">The sequence shown here is derived from an EMBL/GenBank/DDBJ whole genome shotgun (WGS) entry which is preliminary data.</text>
</comment>
<gene>
    <name evidence="1" type="ORF">K5I21_22850</name>
</gene>
<dbReference type="GeneID" id="57968354"/>
<dbReference type="Gene3D" id="3.40.50.720">
    <property type="entry name" value="NAD(P)-binding Rossmann-like Domain"/>
    <property type="match status" value="1"/>
</dbReference>
<dbReference type="Proteomes" id="UP001203136">
    <property type="component" value="Unassembled WGS sequence"/>
</dbReference>
<protein>
    <submittedName>
        <fullName evidence="1">Ornithine cyclodeaminase family protein</fullName>
    </submittedName>
</protein>
<dbReference type="RefSeq" id="WP_009297731.1">
    <property type="nucleotide sequence ID" value="NZ_CABHNX010000031.1"/>
</dbReference>
<proteinExistence type="predicted"/>
<dbReference type="GO" id="GO:0005737">
    <property type="term" value="C:cytoplasm"/>
    <property type="evidence" value="ECO:0007669"/>
    <property type="project" value="TreeGrafter"/>
</dbReference>